<name>A0A1D9PZ73_SCLS1</name>
<accession>A0A1D9PZ73</accession>
<dbReference type="Proteomes" id="UP000177798">
    <property type="component" value="Chromosome 3"/>
</dbReference>
<reference evidence="2" key="1">
    <citation type="journal article" date="2017" name="Genome Biol. Evol.">
        <title>The complete genome sequence of the phytopathogenic fungus Sclerotinia sclerotiorum reveals insights into the genome architecture of broad host range pathogens.</title>
        <authorList>
            <person name="Derbyshire M."/>
            <person name="Denton-Giles M."/>
            <person name="Hegedus D."/>
            <person name="Seifbarghy S."/>
            <person name="Rollins J."/>
            <person name="van Kan J."/>
            <person name="Seidl M.F."/>
            <person name="Faino L."/>
            <person name="Mbengue M."/>
            <person name="Navaud O."/>
            <person name="Raffaele S."/>
            <person name="Hammond-Kosack K."/>
            <person name="Heard S."/>
            <person name="Oliver R."/>
        </authorList>
    </citation>
    <scope>NUCLEOTIDE SEQUENCE [LARGE SCALE GENOMIC DNA]</scope>
    <source>
        <strain evidence="2">ATCC 18683 / 1980 / Ss-1</strain>
    </source>
</reference>
<dbReference type="OMA" id="PSHIPHM"/>
<dbReference type="SUPFAM" id="SSF52047">
    <property type="entry name" value="RNI-like"/>
    <property type="match status" value="1"/>
</dbReference>
<organism evidence="1 2">
    <name type="scientific">Sclerotinia sclerotiorum (strain ATCC 18683 / 1980 / Ss-1)</name>
    <name type="common">White mold</name>
    <name type="synonym">Whetzelinia sclerotiorum</name>
    <dbReference type="NCBI Taxonomy" id="665079"/>
    <lineage>
        <taxon>Eukaryota</taxon>
        <taxon>Fungi</taxon>
        <taxon>Dikarya</taxon>
        <taxon>Ascomycota</taxon>
        <taxon>Pezizomycotina</taxon>
        <taxon>Leotiomycetes</taxon>
        <taxon>Helotiales</taxon>
        <taxon>Sclerotiniaceae</taxon>
        <taxon>Sclerotinia</taxon>
    </lineage>
</organism>
<dbReference type="KEGG" id="ssl:SS1G_00391"/>
<dbReference type="InterPro" id="IPR032675">
    <property type="entry name" value="LRR_dom_sf"/>
</dbReference>
<dbReference type="AlphaFoldDB" id="A0A1D9PZ73"/>
<sequence>MDSLPAYHELDKDVATLVAPYLDTHDLYSGCLVCSHFNQIFGDYLWANPFRDLANRTKPCELVSRFLSASDCHNPEILKRVRIIDMRALHEIKRDRAHTSDYIIFGTHLKPELFFKFFKNFPNLNCVLLAPTCSEDYGILHGSELPSEYNDIPQLEFFSAAGCTTFNCSLILRQNITKHLIYLDASGTARSPNWRALFTIENLPNIRILKLRGLRLMDTMLPPIVTNSRLQIWSLDLRDNLLTDNVILSLLRSCFLARFPGITYGPLRAADEYLFEHPPFYREADEGADSIHTTTTILRPDNIKLVEWSTPGGLALNILERKNNVEDSLTMVTGITHLYISNNKFTHIGIQYLLSQTNSLQVLDVGSSRTNLPPDVSAGVDVFAQACVIPLLSRKRKSRLEVLRIHHSVITLRPSVISQSNRHDDKEAISNDKTGEKCKINLEKQAPLFDPHHNTRLRSLTLTSIPRKSNNKELFLSLKSFLTRLAAQETKIRHARQNIKSRRAPLLYPGLRNLTLEFLPEEQIAQSSEAGSVTGDGDADSYYQEMARDFSFLNQENSRTSTTRSEQQEEIESVHMVDVVEELKKWRKIDVGRWSGELRIVLF</sequence>
<dbReference type="VEuPathDB" id="FungiDB:sscle_03g027510"/>
<dbReference type="EMBL" id="CP017816">
    <property type="protein sequence ID" value="APA07981.1"/>
    <property type="molecule type" value="Genomic_DNA"/>
</dbReference>
<evidence type="ECO:0008006" key="3">
    <source>
        <dbReference type="Google" id="ProtNLM"/>
    </source>
</evidence>
<dbReference type="Gene3D" id="3.80.10.10">
    <property type="entry name" value="Ribonuclease Inhibitor"/>
    <property type="match status" value="1"/>
</dbReference>
<gene>
    <name evidence="1" type="ORF">sscle_03g027510</name>
</gene>
<evidence type="ECO:0000313" key="1">
    <source>
        <dbReference type="EMBL" id="APA07981.1"/>
    </source>
</evidence>
<dbReference type="RefSeq" id="XP_001598305.1">
    <property type="nucleotide sequence ID" value="XM_001598255.1"/>
</dbReference>
<protein>
    <recommendedName>
        <fullName evidence="3">F-box domain-containing protein</fullName>
    </recommendedName>
</protein>
<dbReference type="OrthoDB" id="5213490at2759"/>
<dbReference type="SUPFAM" id="SSF81383">
    <property type="entry name" value="F-box domain"/>
    <property type="match status" value="1"/>
</dbReference>
<dbReference type="InterPro" id="IPR036047">
    <property type="entry name" value="F-box-like_dom_sf"/>
</dbReference>
<evidence type="ECO:0000313" key="2">
    <source>
        <dbReference type="Proteomes" id="UP000177798"/>
    </source>
</evidence>
<proteinExistence type="predicted"/>